<name>A0AAQ3WYW9_PASNO</name>
<organism evidence="4 5">
    <name type="scientific">Paspalum notatum var. saurae</name>
    <dbReference type="NCBI Taxonomy" id="547442"/>
    <lineage>
        <taxon>Eukaryota</taxon>
        <taxon>Viridiplantae</taxon>
        <taxon>Streptophyta</taxon>
        <taxon>Embryophyta</taxon>
        <taxon>Tracheophyta</taxon>
        <taxon>Spermatophyta</taxon>
        <taxon>Magnoliopsida</taxon>
        <taxon>Liliopsida</taxon>
        <taxon>Poales</taxon>
        <taxon>Poaceae</taxon>
        <taxon>PACMAD clade</taxon>
        <taxon>Panicoideae</taxon>
        <taxon>Andropogonodae</taxon>
        <taxon>Paspaleae</taxon>
        <taxon>Paspalinae</taxon>
        <taxon>Paspalum</taxon>
    </lineage>
</organism>
<dbReference type="EMBL" id="CP144750">
    <property type="protein sequence ID" value="WVZ79422.1"/>
    <property type="molecule type" value="Genomic_DNA"/>
</dbReference>
<dbReference type="PROSITE" id="PS50096">
    <property type="entry name" value="IQ"/>
    <property type="match status" value="1"/>
</dbReference>
<protein>
    <submittedName>
        <fullName evidence="4">Uncharacterized protein</fullName>
    </submittedName>
</protein>
<sequence>MPSYHEFGTEKAPSSLVDSAVRPCGSGLVVCLAPMHHHRHHQRIGRLLVYRRTVISLLVIAQASVLGFGSLPHCAVDMDGPPPSPPMALMNCSHLLLGIGTGTLACRHAQRLRRRSVAGWSELHAASLEIRGKEEGGGDPGDNVPAPERKQEPDWIRSDGRRSKPCDSSVSVFGLARGFEHWLGCMLKARPGFHTLYIPGDQERGGAAFGLKGIATSSVVTGDGNRTAAHQLKQPDAKQCNLEAQCRCVRITAQKGSADHRRRWSSLRLYLCGEEMHAAPEEEDDETVSVKSFETCLVMPPVAQPSDVHDAVNNDTPGEEPEDQGVPAGEHGRAVVPAERVGGEEGAAATLIQSAFRGFMARRQAQELRATGKETGDAAGEPRSPTSASVATSVVVQVGESLSNLRLSDDSTSVQQRASQSHRSRPPPPPPAFRVKEEWDDSTVSSNVSRMRIQSRIEATTRRERALAYAFSQQVRA</sequence>
<keyword evidence="5" id="KW-1185">Reference proteome</keyword>
<keyword evidence="1" id="KW-0112">Calmodulin-binding</keyword>
<dbReference type="GO" id="GO:0005516">
    <property type="term" value="F:calmodulin binding"/>
    <property type="evidence" value="ECO:0007669"/>
    <property type="project" value="UniProtKB-KW"/>
</dbReference>
<comment type="similarity">
    <text evidence="2">Belongs to the IQD family.</text>
</comment>
<feature type="compositionally biased region" description="Basic and acidic residues" evidence="3">
    <location>
        <begin position="147"/>
        <end position="163"/>
    </location>
</feature>
<proteinExistence type="inferred from homology"/>
<dbReference type="Pfam" id="PF00612">
    <property type="entry name" value="IQ"/>
    <property type="match status" value="1"/>
</dbReference>
<dbReference type="InterPro" id="IPR000048">
    <property type="entry name" value="IQ_motif_EF-hand-BS"/>
</dbReference>
<feature type="region of interest" description="Disordered" evidence="3">
    <location>
        <begin position="129"/>
        <end position="163"/>
    </location>
</feature>
<evidence type="ECO:0000256" key="1">
    <source>
        <dbReference type="ARBA" id="ARBA00022860"/>
    </source>
</evidence>
<gene>
    <name evidence="4" type="ORF">U9M48_027002</name>
</gene>
<evidence type="ECO:0000313" key="4">
    <source>
        <dbReference type="EMBL" id="WVZ79422.1"/>
    </source>
</evidence>
<dbReference type="SMART" id="SM00015">
    <property type="entry name" value="IQ"/>
    <property type="match status" value="1"/>
</dbReference>
<feature type="compositionally biased region" description="Polar residues" evidence="3">
    <location>
        <begin position="403"/>
        <end position="419"/>
    </location>
</feature>
<evidence type="ECO:0000313" key="5">
    <source>
        <dbReference type="Proteomes" id="UP001341281"/>
    </source>
</evidence>
<reference evidence="4 5" key="1">
    <citation type="submission" date="2024-02" db="EMBL/GenBank/DDBJ databases">
        <title>High-quality chromosome-scale genome assembly of Pensacola bahiagrass (Paspalum notatum Flugge var. saurae).</title>
        <authorList>
            <person name="Vega J.M."/>
            <person name="Podio M."/>
            <person name="Orjuela J."/>
            <person name="Siena L.A."/>
            <person name="Pessino S.C."/>
            <person name="Combes M.C."/>
            <person name="Mariac C."/>
            <person name="Albertini E."/>
            <person name="Pupilli F."/>
            <person name="Ortiz J.P.A."/>
            <person name="Leblanc O."/>
        </authorList>
    </citation>
    <scope>NUCLEOTIDE SEQUENCE [LARGE SCALE GENOMIC DNA]</scope>
    <source>
        <strain evidence="4">R1</strain>
        <tissue evidence="4">Leaf</tissue>
    </source>
</reference>
<dbReference type="Gene3D" id="1.20.5.190">
    <property type="match status" value="1"/>
</dbReference>
<dbReference type="CDD" id="cd23767">
    <property type="entry name" value="IQCD"/>
    <property type="match status" value="1"/>
</dbReference>
<dbReference type="Proteomes" id="UP001341281">
    <property type="component" value="Chromosome 06"/>
</dbReference>
<evidence type="ECO:0000256" key="2">
    <source>
        <dbReference type="ARBA" id="ARBA00024341"/>
    </source>
</evidence>
<dbReference type="AlphaFoldDB" id="A0AAQ3WYW9"/>
<feature type="region of interest" description="Disordered" evidence="3">
    <location>
        <begin position="303"/>
        <end position="330"/>
    </location>
</feature>
<accession>A0AAQ3WYW9</accession>
<evidence type="ECO:0000256" key="3">
    <source>
        <dbReference type="SAM" id="MobiDB-lite"/>
    </source>
</evidence>
<feature type="region of interest" description="Disordered" evidence="3">
    <location>
        <begin position="403"/>
        <end position="446"/>
    </location>
</feature>
<dbReference type="PANTHER" id="PTHR32295:SF15">
    <property type="entry name" value="PROTEIN IQ-DOMAIN 33"/>
    <property type="match status" value="1"/>
</dbReference>
<feature type="compositionally biased region" description="Basic and acidic residues" evidence="3">
    <location>
        <begin position="367"/>
        <end position="376"/>
    </location>
</feature>
<dbReference type="PANTHER" id="PTHR32295">
    <property type="entry name" value="IQ-DOMAIN 5-RELATED"/>
    <property type="match status" value="1"/>
</dbReference>
<feature type="region of interest" description="Disordered" evidence="3">
    <location>
        <begin position="367"/>
        <end position="390"/>
    </location>
</feature>